<dbReference type="GO" id="GO:0016540">
    <property type="term" value="P:protein autoprocessing"/>
    <property type="evidence" value="ECO:0007669"/>
    <property type="project" value="InterPro"/>
</dbReference>
<protein>
    <recommendedName>
        <fullName evidence="2">Hint domain-containing protein</fullName>
    </recommendedName>
</protein>
<feature type="compositionally biased region" description="Basic and acidic residues" evidence="1">
    <location>
        <begin position="290"/>
        <end position="299"/>
    </location>
</feature>
<dbReference type="InterPro" id="IPR003587">
    <property type="entry name" value="Hint_dom_N"/>
</dbReference>
<dbReference type="PANTHER" id="PTHR46706">
    <property type="entry name" value="PROTEIN QUA-1-RELATED"/>
    <property type="match status" value="1"/>
</dbReference>
<feature type="compositionally biased region" description="Pro residues" evidence="1">
    <location>
        <begin position="227"/>
        <end position="237"/>
    </location>
</feature>
<feature type="region of interest" description="Disordered" evidence="1">
    <location>
        <begin position="182"/>
        <end position="304"/>
    </location>
</feature>
<dbReference type="Gene3D" id="2.170.16.10">
    <property type="entry name" value="Hedgehog/Intein (Hint) domain"/>
    <property type="match status" value="1"/>
</dbReference>
<reference evidence="3 4" key="1">
    <citation type="submission" date="2017-03" db="EMBL/GenBank/DDBJ databases">
        <title>WGS assembly of Porphyra umbilicalis.</title>
        <authorList>
            <person name="Brawley S.H."/>
            <person name="Blouin N.A."/>
            <person name="Ficko-Blean E."/>
            <person name="Wheeler G.L."/>
            <person name="Lohr M."/>
            <person name="Goodson H.V."/>
            <person name="Jenkins J.W."/>
            <person name="Blaby-Haas C.E."/>
            <person name="Helliwell K.E."/>
            <person name="Chan C."/>
            <person name="Marriage T."/>
            <person name="Bhattacharya D."/>
            <person name="Klein A.S."/>
            <person name="Badis Y."/>
            <person name="Brodie J."/>
            <person name="Cao Y."/>
            <person name="Collen J."/>
            <person name="Dittami S.M."/>
            <person name="Gachon C.M."/>
            <person name="Green B.R."/>
            <person name="Karpowicz S."/>
            <person name="Kim J.W."/>
            <person name="Kudahl U."/>
            <person name="Lin S."/>
            <person name="Michel G."/>
            <person name="Mittag M."/>
            <person name="Olson B.J."/>
            <person name="Pangilinan J."/>
            <person name="Peng Y."/>
            <person name="Qiu H."/>
            <person name="Shu S."/>
            <person name="Singer J.T."/>
            <person name="Smith A.G."/>
            <person name="Sprecher B.N."/>
            <person name="Wagner V."/>
            <person name="Wang W."/>
            <person name="Wang Z.-Y."/>
            <person name="Yan J."/>
            <person name="Yarish C."/>
            <person name="Zoeuner-Riek S."/>
            <person name="Zhuang Y."/>
            <person name="Zou Y."/>
            <person name="Lindquist E.A."/>
            <person name="Grimwood J."/>
            <person name="Barry K."/>
            <person name="Rokhsar D.S."/>
            <person name="Schmutz J."/>
            <person name="Stiller J.W."/>
            <person name="Grossman A.R."/>
            <person name="Prochnik S.E."/>
        </authorList>
    </citation>
    <scope>NUCLEOTIDE SEQUENCE [LARGE SCALE GENOMIC DNA]</scope>
    <source>
        <strain evidence="3">4086291</strain>
    </source>
</reference>
<dbReference type="OrthoDB" id="5212at2759"/>
<keyword evidence="4" id="KW-1185">Reference proteome</keyword>
<dbReference type="InterPro" id="IPR036844">
    <property type="entry name" value="Hint_dom_sf"/>
</dbReference>
<dbReference type="InterPro" id="IPR001767">
    <property type="entry name" value="Hedgehog_Hint"/>
</dbReference>
<evidence type="ECO:0000313" key="3">
    <source>
        <dbReference type="EMBL" id="OSX68350.1"/>
    </source>
</evidence>
<sequence length="409" mass="41800">PAVARAFEVSQLRATFNRFKRAGGCPPTITHDGLSNPSREVTVISHRNIRTGDDGRCVSASSMIVLSSDAGSSADLDALLRDNDLFRGVYDDLKGRASAFLIGYDRTARVCGRWVFPDNTIVLFLDEADDVNVPGFVNLKPRDGGYMLVFRDGTAQPCAYTSARSGTDIDSGDTAAVAEGAVPVASTPIPTPRPTPTPTPTPTPESPTPIPVIVPVLEPTDDGSTPTPTPSPSPSPTPDDAEAEPEPSPTPDTDAASPTATATEEAATPTPTEGAATPTPSLPQVVPDVADGRDNDDGRLGPIDDSACFPADATVALPGGGVKRMADVAVGDVLRASPTAVGRVYFFSHADATGVHPFLTLTTAAGAAITLSAGHYLPVRVGGSGAPALRAAAAVAVGDTLTLASGEAS</sequence>
<dbReference type="PANTHER" id="PTHR46706:SF12">
    <property type="entry name" value="PROTEIN QUA-1-RELATED"/>
    <property type="match status" value="1"/>
</dbReference>
<feature type="compositionally biased region" description="Pro residues" evidence="1">
    <location>
        <begin position="189"/>
        <end position="212"/>
    </location>
</feature>
<dbReference type="EMBL" id="KV920680">
    <property type="protein sequence ID" value="OSX68350.1"/>
    <property type="molecule type" value="Genomic_DNA"/>
</dbReference>
<dbReference type="Proteomes" id="UP000218209">
    <property type="component" value="Unassembled WGS sequence"/>
</dbReference>
<accession>A0A1X6NII6</accession>
<dbReference type="InterPro" id="IPR052140">
    <property type="entry name" value="Dev_Signal_Hedgehog-like"/>
</dbReference>
<evidence type="ECO:0000259" key="2">
    <source>
        <dbReference type="SMART" id="SM00306"/>
    </source>
</evidence>
<dbReference type="SUPFAM" id="SSF51294">
    <property type="entry name" value="Hedgehog/intein (Hint) domain"/>
    <property type="match status" value="1"/>
</dbReference>
<gene>
    <name evidence="3" type="ORF">BU14_2953s0001</name>
</gene>
<feature type="compositionally biased region" description="Low complexity" evidence="1">
    <location>
        <begin position="251"/>
        <end position="279"/>
    </location>
</feature>
<feature type="domain" description="Hint" evidence="2">
    <location>
        <begin position="306"/>
        <end position="405"/>
    </location>
</feature>
<evidence type="ECO:0000256" key="1">
    <source>
        <dbReference type="SAM" id="MobiDB-lite"/>
    </source>
</evidence>
<dbReference type="AlphaFoldDB" id="A0A1X6NII6"/>
<proteinExistence type="predicted"/>
<feature type="non-terminal residue" evidence="3">
    <location>
        <position position="409"/>
    </location>
</feature>
<feature type="compositionally biased region" description="Low complexity" evidence="1">
    <location>
        <begin position="213"/>
        <end position="226"/>
    </location>
</feature>
<dbReference type="CDD" id="cd00081">
    <property type="entry name" value="Hint"/>
    <property type="match status" value="1"/>
</dbReference>
<dbReference type="PRINTS" id="PR01217">
    <property type="entry name" value="PRICHEXTENSN"/>
</dbReference>
<organism evidence="3 4">
    <name type="scientific">Porphyra umbilicalis</name>
    <name type="common">Purple laver</name>
    <name type="synonym">Red alga</name>
    <dbReference type="NCBI Taxonomy" id="2786"/>
    <lineage>
        <taxon>Eukaryota</taxon>
        <taxon>Rhodophyta</taxon>
        <taxon>Bangiophyceae</taxon>
        <taxon>Bangiales</taxon>
        <taxon>Bangiaceae</taxon>
        <taxon>Porphyra</taxon>
    </lineage>
</organism>
<name>A0A1X6NII6_PORUM</name>
<dbReference type="Pfam" id="PF01079">
    <property type="entry name" value="Hint"/>
    <property type="match status" value="1"/>
</dbReference>
<dbReference type="SMART" id="SM00306">
    <property type="entry name" value="HintN"/>
    <property type="match status" value="1"/>
</dbReference>
<evidence type="ECO:0000313" key="4">
    <source>
        <dbReference type="Proteomes" id="UP000218209"/>
    </source>
</evidence>
<feature type="non-terminal residue" evidence="3">
    <location>
        <position position="1"/>
    </location>
</feature>